<organism evidence="6">
    <name type="scientific">termite gut metagenome</name>
    <dbReference type="NCBI Taxonomy" id="433724"/>
    <lineage>
        <taxon>unclassified sequences</taxon>
        <taxon>metagenomes</taxon>
        <taxon>organismal metagenomes</taxon>
    </lineage>
</organism>
<name>A0A5J4RAV8_9ZZZZ</name>
<dbReference type="EC" id="3.6.4.12" evidence="6"/>
<evidence type="ECO:0000256" key="1">
    <source>
        <dbReference type="ARBA" id="ARBA00022741"/>
    </source>
</evidence>
<dbReference type="InterPro" id="IPR014017">
    <property type="entry name" value="DNA_helicase_UvrD-like_C"/>
</dbReference>
<dbReference type="InterPro" id="IPR000212">
    <property type="entry name" value="DNA_helicase_UvrD/REP"/>
</dbReference>
<protein>
    <submittedName>
        <fullName evidence="6">ATP-dependent DNA helicase Rep</fullName>
        <ecNumber evidence="6">3.6.4.12</ecNumber>
    </submittedName>
</protein>
<dbReference type="GO" id="GO:0016787">
    <property type="term" value="F:hydrolase activity"/>
    <property type="evidence" value="ECO:0007669"/>
    <property type="project" value="UniProtKB-KW"/>
</dbReference>
<evidence type="ECO:0000256" key="2">
    <source>
        <dbReference type="ARBA" id="ARBA00022801"/>
    </source>
</evidence>
<dbReference type="PANTHER" id="PTHR11070">
    <property type="entry name" value="UVRD / RECB / PCRA DNA HELICASE FAMILY MEMBER"/>
    <property type="match status" value="1"/>
</dbReference>
<keyword evidence="4" id="KW-0067">ATP-binding</keyword>
<dbReference type="SUPFAM" id="SSF52540">
    <property type="entry name" value="P-loop containing nucleoside triphosphate hydrolases"/>
    <property type="match status" value="1"/>
</dbReference>
<dbReference type="InterPro" id="IPR027417">
    <property type="entry name" value="P-loop_NTPase"/>
</dbReference>
<dbReference type="GO" id="GO:0043138">
    <property type="term" value="F:3'-5' DNA helicase activity"/>
    <property type="evidence" value="ECO:0007669"/>
    <property type="project" value="TreeGrafter"/>
</dbReference>
<dbReference type="GO" id="GO:0005524">
    <property type="term" value="F:ATP binding"/>
    <property type="evidence" value="ECO:0007669"/>
    <property type="project" value="UniProtKB-KW"/>
</dbReference>
<comment type="caution">
    <text evidence="6">The sequence shown here is derived from an EMBL/GenBank/DDBJ whole genome shotgun (WGS) entry which is preliminary data.</text>
</comment>
<keyword evidence="1" id="KW-0547">Nucleotide-binding</keyword>
<dbReference type="GO" id="GO:0033202">
    <property type="term" value="C:DNA helicase complex"/>
    <property type="evidence" value="ECO:0007669"/>
    <property type="project" value="TreeGrafter"/>
</dbReference>
<dbReference type="AlphaFoldDB" id="A0A5J4RAV8"/>
<dbReference type="Pfam" id="PF13361">
    <property type="entry name" value="UvrD_C"/>
    <property type="match status" value="1"/>
</dbReference>
<keyword evidence="3 6" id="KW-0347">Helicase</keyword>
<gene>
    <name evidence="6" type="ORF">EZS27_020507</name>
</gene>
<evidence type="ECO:0000259" key="5">
    <source>
        <dbReference type="Pfam" id="PF13361"/>
    </source>
</evidence>
<evidence type="ECO:0000256" key="4">
    <source>
        <dbReference type="ARBA" id="ARBA00022840"/>
    </source>
</evidence>
<dbReference type="Gene3D" id="3.40.50.300">
    <property type="entry name" value="P-loop containing nucleotide triphosphate hydrolases"/>
    <property type="match status" value="2"/>
</dbReference>
<dbReference type="EMBL" id="SNRY01001452">
    <property type="protein sequence ID" value="KAA6330832.1"/>
    <property type="molecule type" value="Genomic_DNA"/>
</dbReference>
<dbReference type="GO" id="GO:0000725">
    <property type="term" value="P:recombinational repair"/>
    <property type="evidence" value="ECO:0007669"/>
    <property type="project" value="TreeGrafter"/>
</dbReference>
<dbReference type="GO" id="GO:0003677">
    <property type="term" value="F:DNA binding"/>
    <property type="evidence" value="ECO:0007669"/>
    <property type="project" value="InterPro"/>
</dbReference>
<reference evidence="6" key="1">
    <citation type="submission" date="2019-03" db="EMBL/GenBank/DDBJ databases">
        <title>Single cell metagenomics reveals metabolic interactions within the superorganism composed of flagellate Streblomastix strix and complex community of Bacteroidetes bacteria on its surface.</title>
        <authorList>
            <person name="Treitli S.C."/>
            <person name="Kolisko M."/>
            <person name="Husnik F."/>
            <person name="Keeling P."/>
            <person name="Hampl V."/>
        </authorList>
    </citation>
    <scope>NUCLEOTIDE SEQUENCE</scope>
    <source>
        <strain evidence="6">STM</strain>
    </source>
</reference>
<evidence type="ECO:0000256" key="3">
    <source>
        <dbReference type="ARBA" id="ARBA00022806"/>
    </source>
</evidence>
<keyword evidence="2 6" id="KW-0378">Hydrolase</keyword>
<proteinExistence type="predicted"/>
<sequence>MNRNTEVITYHQFYRKLGTWDLVLVDEVQDLPEYIVRDIQSKGRRIIVAGDVNQSIYDDVCETTNIERILNSSSFSLGIIHRISRRIRQVAQFFCSDRNGFNAASLGRLVELPPRLIKANDYQEECRWLVLTTKEYAQNNYVPAILIPRHFQIFNFFQVLLSIENKPLLSSSLNTGSKEDYHTINQHLKTNGLKFQYLGNGAGSFAKADKDKLVTVMTYHSAKGLDFKAVFVPFLNHNLEIWNAADRAKTLFFVAITRSREQLFLSYNGTKHPFLNQIPEADFYKLNAIDEINRMNNPFGDTQEEAPTFVF</sequence>
<dbReference type="PANTHER" id="PTHR11070:SF2">
    <property type="entry name" value="ATP-DEPENDENT DNA HELICASE SRS2"/>
    <property type="match status" value="1"/>
</dbReference>
<accession>A0A5J4RAV8</accession>
<dbReference type="GO" id="GO:0005829">
    <property type="term" value="C:cytosol"/>
    <property type="evidence" value="ECO:0007669"/>
    <property type="project" value="TreeGrafter"/>
</dbReference>
<feature type="domain" description="UvrD-like helicase C-terminal" evidence="5">
    <location>
        <begin position="197"/>
        <end position="268"/>
    </location>
</feature>
<evidence type="ECO:0000313" key="6">
    <source>
        <dbReference type="EMBL" id="KAA6330832.1"/>
    </source>
</evidence>